<dbReference type="InterPro" id="IPR017853">
    <property type="entry name" value="GH"/>
</dbReference>
<dbReference type="Pfam" id="PF02018">
    <property type="entry name" value="CBM_4_9"/>
    <property type="match status" value="1"/>
</dbReference>
<dbReference type="SUPFAM" id="SSF51445">
    <property type="entry name" value="(Trans)glycosidases"/>
    <property type="match status" value="1"/>
</dbReference>
<dbReference type="EMBL" id="JBBPBM010000012">
    <property type="protein sequence ID" value="KAK8562817.1"/>
    <property type="molecule type" value="Genomic_DNA"/>
</dbReference>
<keyword evidence="5" id="KW-0624">Polysaccharide degradation</keyword>
<keyword evidence="3" id="KW-0378">Hydrolase</keyword>
<dbReference type="SMART" id="SM00633">
    <property type="entry name" value="Glyco_10"/>
    <property type="match status" value="1"/>
</dbReference>
<accession>A0ABR2ENU9</accession>
<dbReference type="PANTHER" id="PTHR31490:SF2">
    <property type="entry name" value="GLYCOSYL HYDROLASE FAMILY 10 PROTEIN"/>
    <property type="match status" value="1"/>
</dbReference>
<dbReference type="Proteomes" id="UP001472677">
    <property type="component" value="Unassembled WGS sequence"/>
</dbReference>
<comment type="similarity">
    <text evidence="1">Belongs to the glycosyl hydrolase 10 (cellulase F) family.</text>
</comment>
<name>A0ABR2ENU9_9ROSI</name>
<dbReference type="InterPro" id="IPR008979">
    <property type="entry name" value="Galactose-bd-like_sf"/>
</dbReference>
<dbReference type="InterPro" id="IPR044846">
    <property type="entry name" value="GH10"/>
</dbReference>
<protein>
    <recommendedName>
        <fullName evidence="6">GH10 domain-containing protein</fullName>
    </recommendedName>
</protein>
<dbReference type="Gene3D" id="2.60.120.260">
    <property type="entry name" value="Galactose-binding domain-like"/>
    <property type="match status" value="1"/>
</dbReference>
<proteinExistence type="inferred from homology"/>
<dbReference type="Pfam" id="PF00331">
    <property type="entry name" value="Glyco_hydro_10"/>
    <property type="match status" value="1"/>
</dbReference>
<comment type="caution">
    <text evidence="7">The sequence shown here is derived from an EMBL/GenBank/DDBJ whole genome shotgun (WGS) entry which is preliminary data.</text>
</comment>
<evidence type="ECO:0000256" key="2">
    <source>
        <dbReference type="ARBA" id="ARBA00022737"/>
    </source>
</evidence>
<keyword evidence="2" id="KW-0677">Repeat</keyword>
<dbReference type="SUPFAM" id="SSF49785">
    <property type="entry name" value="Galactose-binding domain-like"/>
    <property type="match status" value="1"/>
</dbReference>
<evidence type="ECO:0000313" key="7">
    <source>
        <dbReference type="EMBL" id="KAK8562817.1"/>
    </source>
</evidence>
<gene>
    <name evidence="7" type="ORF">V6N12_010886</name>
</gene>
<evidence type="ECO:0000256" key="5">
    <source>
        <dbReference type="ARBA" id="ARBA00023326"/>
    </source>
</evidence>
<dbReference type="PROSITE" id="PS51760">
    <property type="entry name" value="GH10_2"/>
    <property type="match status" value="1"/>
</dbReference>
<dbReference type="Gene3D" id="3.20.20.80">
    <property type="entry name" value="Glycosidases"/>
    <property type="match status" value="1"/>
</dbReference>
<organism evidence="7 8">
    <name type="scientific">Hibiscus sabdariffa</name>
    <name type="common">roselle</name>
    <dbReference type="NCBI Taxonomy" id="183260"/>
    <lineage>
        <taxon>Eukaryota</taxon>
        <taxon>Viridiplantae</taxon>
        <taxon>Streptophyta</taxon>
        <taxon>Embryophyta</taxon>
        <taxon>Tracheophyta</taxon>
        <taxon>Spermatophyta</taxon>
        <taxon>Magnoliopsida</taxon>
        <taxon>eudicotyledons</taxon>
        <taxon>Gunneridae</taxon>
        <taxon>Pentapetalae</taxon>
        <taxon>rosids</taxon>
        <taxon>malvids</taxon>
        <taxon>Malvales</taxon>
        <taxon>Malvaceae</taxon>
        <taxon>Malvoideae</taxon>
        <taxon>Hibiscus</taxon>
    </lineage>
</organism>
<feature type="domain" description="GH10" evidence="6">
    <location>
        <begin position="240"/>
        <end position="534"/>
    </location>
</feature>
<evidence type="ECO:0000256" key="4">
    <source>
        <dbReference type="ARBA" id="ARBA00023277"/>
    </source>
</evidence>
<keyword evidence="8" id="KW-1185">Reference proteome</keyword>
<keyword evidence="4" id="KW-0119">Carbohydrate metabolism</keyword>
<evidence type="ECO:0000259" key="6">
    <source>
        <dbReference type="PROSITE" id="PS51760"/>
    </source>
</evidence>
<dbReference type="InterPro" id="IPR001000">
    <property type="entry name" value="GH10_dom"/>
</dbReference>
<sequence>MYLRLPLPELVLEALKRRPVLILSPSTAVAVSRRRYRLSLRDWGGLRRQLSRATESTRVDASRLQGRVPATATATGGASGASETIRTDPDRRRLLWRRLERQRRGGIVVNPELDTGLEGWEAYGNTKIELRELAGNKFIAAHARNQPCGSISQKLSLQRQMHYSFSAWIQVSEGNESVAAVFKTATGFKHAGAVVAESKCWSMLKGGFTSDSTGPAELYFEIRKSNVRIQAVDKQNNPLSNATISIQQKRPGFPIGCAMNKNILTNPAYQNWFTSRFRVTTFEDEMKWYSTERSPGHEDYSSADALLSFAQRHNIAVRGHNVVWDDPKYQPGWLYSLSRTDLSKAIIQRVKSLMSRYKGQLIAWDVVNENLHFSFFESRLGNQASGDIYRLAQTVDSSVPLFLNEYNTIEDSRDGAAAPAKYLQKLRQIQGLARNARLGIGLESHFDTPNLPYMRAAIDTLAAIRLPIWLTEVDVQSGPNQARYLEQILMEAHSHPKVDGIVIWAAWRPYGCYRMCLTDNDFRNLATGNVVDNLLRQWRSEALFGSTDSEGFFEASLFHGDYEVNITHSSSSSVTFQITV</sequence>
<dbReference type="PANTHER" id="PTHR31490">
    <property type="entry name" value="GLYCOSYL HYDROLASE"/>
    <property type="match status" value="1"/>
</dbReference>
<evidence type="ECO:0000313" key="8">
    <source>
        <dbReference type="Proteomes" id="UP001472677"/>
    </source>
</evidence>
<dbReference type="InterPro" id="IPR003305">
    <property type="entry name" value="CenC_carb-bd"/>
</dbReference>
<evidence type="ECO:0000256" key="1">
    <source>
        <dbReference type="ARBA" id="ARBA00007495"/>
    </source>
</evidence>
<evidence type="ECO:0000256" key="3">
    <source>
        <dbReference type="ARBA" id="ARBA00022801"/>
    </source>
</evidence>
<reference evidence="7 8" key="1">
    <citation type="journal article" date="2024" name="G3 (Bethesda)">
        <title>Genome assembly of Hibiscus sabdariffa L. provides insights into metabolisms of medicinal natural products.</title>
        <authorList>
            <person name="Kim T."/>
        </authorList>
    </citation>
    <scope>NUCLEOTIDE SEQUENCE [LARGE SCALE GENOMIC DNA]</scope>
    <source>
        <strain evidence="7">TK-2024</strain>
        <tissue evidence="7">Old leaves</tissue>
    </source>
</reference>